<accession>A0ABD3BQF2</accession>
<dbReference type="EMBL" id="JAVIJP010000066">
    <property type="protein sequence ID" value="KAL3619723.1"/>
    <property type="molecule type" value="Genomic_DNA"/>
</dbReference>
<feature type="region of interest" description="Disordered" evidence="1">
    <location>
        <begin position="306"/>
        <end position="334"/>
    </location>
</feature>
<dbReference type="AlphaFoldDB" id="A0ABD3BQF2"/>
<dbReference type="Proteomes" id="UP001632038">
    <property type="component" value="Unassembled WGS sequence"/>
</dbReference>
<gene>
    <name evidence="2" type="ORF">CASFOL_034635</name>
</gene>
<reference evidence="3" key="1">
    <citation type="journal article" date="2024" name="IScience">
        <title>Strigolactones Initiate the Formation of Haustorium-like Structures in Castilleja.</title>
        <authorList>
            <person name="Buerger M."/>
            <person name="Peterson D."/>
            <person name="Chory J."/>
        </authorList>
    </citation>
    <scope>NUCLEOTIDE SEQUENCE [LARGE SCALE GENOMIC DNA]</scope>
</reference>
<organism evidence="2 3">
    <name type="scientific">Castilleja foliolosa</name>
    <dbReference type="NCBI Taxonomy" id="1961234"/>
    <lineage>
        <taxon>Eukaryota</taxon>
        <taxon>Viridiplantae</taxon>
        <taxon>Streptophyta</taxon>
        <taxon>Embryophyta</taxon>
        <taxon>Tracheophyta</taxon>
        <taxon>Spermatophyta</taxon>
        <taxon>Magnoliopsida</taxon>
        <taxon>eudicotyledons</taxon>
        <taxon>Gunneridae</taxon>
        <taxon>Pentapetalae</taxon>
        <taxon>asterids</taxon>
        <taxon>lamiids</taxon>
        <taxon>Lamiales</taxon>
        <taxon>Orobanchaceae</taxon>
        <taxon>Pedicularideae</taxon>
        <taxon>Castillejinae</taxon>
        <taxon>Castilleja</taxon>
    </lineage>
</organism>
<feature type="compositionally biased region" description="Low complexity" evidence="1">
    <location>
        <begin position="314"/>
        <end position="323"/>
    </location>
</feature>
<name>A0ABD3BQF2_9LAMI</name>
<proteinExistence type="predicted"/>
<keyword evidence="3" id="KW-1185">Reference proteome</keyword>
<feature type="compositionally biased region" description="Gly residues" evidence="1">
    <location>
        <begin position="428"/>
        <end position="451"/>
    </location>
</feature>
<evidence type="ECO:0000256" key="1">
    <source>
        <dbReference type="SAM" id="MobiDB-lite"/>
    </source>
</evidence>
<feature type="region of interest" description="Disordered" evidence="1">
    <location>
        <begin position="522"/>
        <end position="551"/>
    </location>
</feature>
<dbReference type="PANTHER" id="PTHR34222:SF43">
    <property type="entry name" value="RETROTRANSPOSON GAG DOMAIN-CONTAINING PROTEIN"/>
    <property type="match status" value="1"/>
</dbReference>
<dbReference type="PANTHER" id="PTHR34222">
    <property type="entry name" value="GAG_PRE-INTEGRS DOMAIN-CONTAINING PROTEIN"/>
    <property type="match status" value="1"/>
</dbReference>
<protein>
    <recommendedName>
        <fullName evidence="4">Retrotransposon gag domain-containing protein</fullName>
    </recommendedName>
</protein>
<feature type="compositionally biased region" description="Low complexity" evidence="1">
    <location>
        <begin position="402"/>
        <end position="413"/>
    </location>
</feature>
<feature type="region of interest" description="Disordered" evidence="1">
    <location>
        <begin position="347"/>
        <end position="481"/>
    </location>
</feature>
<evidence type="ECO:0000313" key="2">
    <source>
        <dbReference type="EMBL" id="KAL3619723.1"/>
    </source>
</evidence>
<evidence type="ECO:0008006" key="4">
    <source>
        <dbReference type="Google" id="ProtNLM"/>
    </source>
</evidence>
<comment type="caution">
    <text evidence="2">The sequence shown here is derived from an EMBL/GenBank/DDBJ whole genome shotgun (WGS) entry which is preliminary data.</text>
</comment>
<feature type="compositionally biased region" description="Basic and acidic residues" evidence="1">
    <location>
        <begin position="381"/>
        <end position="400"/>
    </location>
</feature>
<sequence>MSSDDDTKKSGKTETAENKDLTLRIAKILRKENNGFARATQFMQAPNIEPKLNEKNYSIWARKVKIALGGRGRWHHITGVPEPPKTDEPDYYIWEQNDLQVLSWIIDSMESDLSGQFLEYPTARELWEGILQTYRSGEDALQIYDLNIQANRLQQGEQSIEKYYQNCQAIWREIDRRDPNDMETPNDILKFNKRMQTFRLYQFLHGADLKFDSVKKDLLKETPLPTVETAYSALRREAARVIIVNHSAKSSDNFGLAQSRKPKTETKTEAVDKKKLRCDHCNKVGHLKKGCFKLIGYPDWFENNPKFQRKGKKGTTTTTATAGDIAAEDPAENGEDLGFAAAINYRQRRQAATPPRRTGTQPPIRRKSPTTPPPAVHLGKRSAETRSDERGNNGAKKIDLRSCSSSKSAAAAAPEQPEKMMMESGPTNGLGGPTDGLGGPNGGLSGSGPNLGSGPVFSGNGPIPSAGPNGELGQTGPIQFGSLNGLESNGLVIKLDGLQKDNGLDQVTPMDYDLSFLGLEDFESDEPLNDPGSFDGQLEGLDDKEDNWAWH</sequence>
<evidence type="ECO:0000313" key="3">
    <source>
        <dbReference type="Proteomes" id="UP001632038"/>
    </source>
</evidence>